<proteinExistence type="inferred from homology"/>
<keyword evidence="5 11" id="KW-0547">Nucleotide-binding</keyword>
<evidence type="ECO:0000313" key="14">
    <source>
        <dbReference type="Proteomes" id="UP000238218"/>
    </source>
</evidence>
<dbReference type="CDD" id="cd18030">
    <property type="entry name" value="DEXHc_RE_I_HsdR"/>
    <property type="match status" value="1"/>
</dbReference>
<evidence type="ECO:0000256" key="3">
    <source>
        <dbReference type="ARBA" id="ARBA00011296"/>
    </source>
</evidence>
<comment type="caution">
    <text evidence="13">The sequence shown here is derived from an EMBL/GenBank/DDBJ whole genome shotgun (WGS) entry which is preliminary data.</text>
</comment>
<dbReference type="RefSeq" id="WP_106222489.1">
    <property type="nucleotide sequence ID" value="NZ_PVWP01000009.1"/>
</dbReference>
<organism evidence="13 14">
    <name type="scientific">Aphanothece cf. minutissima CCALA 015</name>
    <dbReference type="NCBI Taxonomy" id="2107695"/>
    <lineage>
        <taxon>Bacteria</taxon>
        <taxon>Bacillati</taxon>
        <taxon>Cyanobacteriota</taxon>
        <taxon>Cyanophyceae</taxon>
        <taxon>Oscillatoriophycideae</taxon>
        <taxon>Chroococcales</taxon>
        <taxon>Aphanothecaceae</taxon>
        <taxon>Aphanothece</taxon>
    </lineage>
</organism>
<keyword evidence="14" id="KW-1185">Reference proteome</keyword>
<dbReference type="CDD" id="cd22332">
    <property type="entry name" value="HsdR_N"/>
    <property type="match status" value="1"/>
</dbReference>
<evidence type="ECO:0000256" key="9">
    <source>
        <dbReference type="ARBA" id="ARBA00022840"/>
    </source>
</evidence>
<dbReference type="Pfam" id="PF22679">
    <property type="entry name" value="T1R_D3-like"/>
    <property type="match status" value="1"/>
</dbReference>
<dbReference type="Pfam" id="PF04313">
    <property type="entry name" value="HSDR_N"/>
    <property type="match status" value="1"/>
</dbReference>
<evidence type="ECO:0000259" key="12">
    <source>
        <dbReference type="PROSITE" id="PS51192"/>
    </source>
</evidence>
<dbReference type="PANTHER" id="PTHR30195:SF15">
    <property type="entry name" value="TYPE I RESTRICTION ENZYME HINDI ENDONUCLEASE SUBUNIT"/>
    <property type="match status" value="1"/>
</dbReference>
<evidence type="ECO:0000313" key="13">
    <source>
        <dbReference type="EMBL" id="PSB36547.1"/>
    </source>
</evidence>
<comment type="subunit">
    <text evidence="3 11">The type I restriction/modification system is composed of three polypeptides R, M and S.</text>
</comment>
<dbReference type="EC" id="3.1.21.3" evidence="11"/>
<dbReference type="EMBL" id="PVWP01000009">
    <property type="protein sequence ID" value="PSB36547.1"/>
    <property type="molecule type" value="Genomic_DNA"/>
</dbReference>
<keyword evidence="4" id="KW-0540">Nuclease</keyword>
<evidence type="ECO:0000256" key="4">
    <source>
        <dbReference type="ARBA" id="ARBA00022722"/>
    </source>
</evidence>
<dbReference type="Pfam" id="PF11867">
    <property type="entry name" value="T1RH-like_C"/>
    <property type="match status" value="1"/>
</dbReference>
<evidence type="ECO:0000256" key="2">
    <source>
        <dbReference type="ARBA" id="ARBA00008598"/>
    </source>
</evidence>
<gene>
    <name evidence="13" type="ORF">C7B81_13325</name>
</gene>
<dbReference type="InterPro" id="IPR014001">
    <property type="entry name" value="Helicase_ATP-bd"/>
</dbReference>
<dbReference type="CDD" id="cd18800">
    <property type="entry name" value="SF2_C_EcoR124I-like"/>
    <property type="match status" value="1"/>
</dbReference>
<keyword evidence="6 11" id="KW-0680">Restriction system</keyword>
<sequence>MALITEDQLEQHCLEWFKELGYTHVFGPQLDSDGTSPERSDFRQVILQGRLRSALHRLNPEVPVSTIESAVLQLANPNVPGLMASNRQLHRWLTQGLPITYMDGNQQVGIRLRVIAFDQPASNDWLVVNQLAVQGPKHNRRPDVVVYVNGLPLAVIELKNPADEKADIWAAFNQLQTYKTDIPDLFTPNVLLVISDGIQARVGSLSADQERFFRWRTITGENDLDPLGAHRDLETMVKGLFQLDHLLDFLRSFCLFEEDGSIIKKIAAYHQFHAVRAAAEQVVKASRPDGDKRGGVVWHTQGAGKSIEMACLAGKLLTDPRLENPTLVVVTDRQDLDGQLFGVFAGSGDLLGESPKQADSRQELRELLSNRPSGGIIFTTIQKFAPEPGEERFPSLSSRHNIVVICDEAHRTQYGFKGRMDTKTGEIKYGLAKALRDALPQATFLAFTGTPISQDDRDTQAVFGNYVSIYDIQQAVEDGATVPIYYESRLAKLDLKEPLLPEVDQQVDDLFADEDDIPAAERAKSRWAALEALVGAQPRIEQVAEDLVAHFEQRQRTQVGKAMIVAMSRDICARLYVAIVAIRPEWHDSDITKGAIKVVMTASASDQAHLQPHHTSKQQKKVLEKRFKDPADPLQIVIVRDMWLTGFDAPCLGTMYVDKPMKGANLAQAIARVNRVFKDKPGGLVVDYIGIAPQLKEALATYTSSKGKGRPTIDTDVAFRILQEKLQVARDMLHPIDWSGFREPTKAMALLAVCLDHIIELPDGRKRFCDVVLNITKAFALCGTLDEAMVFTDEIAFLQAIRAPLLKGADDGGDGRAPKNTDFALKQLLSDALVGGGITDVFKVAGLEKPDISILSDQFLAEVAKMPLKNLAVELLQRLLKEEVQTRFKTNVVQSRKFSEMLQASLTKYTNRSIEAAAVIAELIAMAKQFREDAEKAETLGLSSEEKSFYDALANNQSAHDLMGDEVLSAMARELAEKLRRNLSIDWQHKENVRARLRNLIKALLKRYKYPPDQEAAAVDLVLVQAETLSEDWSVEAA</sequence>
<evidence type="ECO:0000256" key="11">
    <source>
        <dbReference type="RuleBase" id="RU364115"/>
    </source>
</evidence>
<comment type="function">
    <text evidence="11">Subunit R is required for both nuclease and ATPase activities, but not for modification.</text>
</comment>
<dbReference type="Gene3D" id="3.90.1570.50">
    <property type="match status" value="1"/>
</dbReference>
<accession>A0ABX5F7B7</accession>
<evidence type="ECO:0000256" key="10">
    <source>
        <dbReference type="ARBA" id="ARBA00023125"/>
    </source>
</evidence>
<dbReference type="Proteomes" id="UP000238218">
    <property type="component" value="Unassembled WGS sequence"/>
</dbReference>
<protein>
    <recommendedName>
        <fullName evidence="11">Type I restriction enzyme endonuclease subunit</fullName>
        <shortName evidence="11">R protein</shortName>
        <ecNumber evidence="11">3.1.21.3</ecNumber>
    </recommendedName>
</protein>
<dbReference type="InterPro" id="IPR004473">
    <property type="entry name" value="Restrct_endonuc_typeI_HsdR"/>
</dbReference>
<dbReference type="PROSITE" id="PS51192">
    <property type="entry name" value="HELICASE_ATP_BIND_1"/>
    <property type="match status" value="1"/>
</dbReference>
<dbReference type="InterPro" id="IPR021810">
    <property type="entry name" value="T1RH-like_C"/>
</dbReference>
<keyword evidence="10 11" id="KW-0238">DNA-binding</keyword>
<comment type="similarity">
    <text evidence="2 11">Belongs to the HsdR family.</text>
</comment>
<dbReference type="NCBIfam" id="TIGR00348">
    <property type="entry name" value="hsdR"/>
    <property type="match status" value="1"/>
</dbReference>
<dbReference type="InterPro" id="IPR040980">
    <property type="entry name" value="SWI2_SNF2"/>
</dbReference>
<evidence type="ECO:0000256" key="6">
    <source>
        <dbReference type="ARBA" id="ARBA00022747"/>
    </source>
</evidence>
<reference evidence="13 14" key="2">
    <citation type="submission" date="2018-03" db="EMBL/GenBank/DDBJ databases">
        <title>The ancient ancestry and fast evolution of plastids.</title>
        <authorList>
            <person name="Moore K.R."/>
            <person name="Magnabosco C."/>
            <person name="Momper L."/>
            <person name="Gold D.A."/>
            <person name="Bosak T."/>
            <person name="Fournier G.P."/>
        </authorList>
    </citation>
    <scope>NUCLEOTIDE SEQUENCE [LARGE SCALE GENOMIC DNA]</scope>
    <source>
        <strain evidence="13 14">CCALA 015</strain>
    </source>
</reference>
<feature type="domain" description="Helicase ATP-binding" evidence="12">
    <location>
        <begin position="286"/>
        <end position="469"/>
    </location>
</feature>
<dbReference type="InterPro" id="IPR007409">
    <property type="entry name" value="Restrct_endonuc_type1_HsdR_N"/>
</dbReference>
<dbReference type="Pfam" id="PF18766">
    <property type="entry name" value="SWI2_SNF2"/>
    <property type="match status" value="1"/>
</dbReference>
<keyword evidence="13" id="KW-0347">Helicase</keyword>
<evidence type="ECO:0000256" key="7">
    <source>
        <dbReference type="ARBA" id="ARBA00022759"/>
    </source>
</evidence>
<dbReference type="InterPro" id="IPR027417">
    <property type="entry name" value="P-loop_NTPase"/>
</dbReference>
<dbReference type="SMART" id="SM00487">
    <property type="entry name" value="DEXDc"/>
    <property type="match status" value="1"/>
</dbReference>
<dbReference type="SUPFAM" id="SSF52540">
    <property type="entry name" value="P-loop containing nucleoside triphosphate hydrolases"/>
    <property type="match status" value="2"/>
</dbReference>
<keyword evidence="7" id="KW-0255">Endonuclease</keyword>
<dbReference type="PANTHER" id="PTHR30195">
    <property type="entry name" value="TYPE I SITE-SPECIFIC DEOXYRIBONUCLEASE PROTEIN SUBUNIT M AND R"/>
    <property type="match status" value="1"/>
</dbReference>
<dbReference type="Gene3D" id="3.40.50.300">
    <property type="entry name" value="P-loop containing nucleotide triphosphate hydrolases"/>
    <property type="match status" value="2"/>
</dbReference>
<evidence type="ECO:0000256" key="5">
    <source>
        <dbReference type="ARBA" id="ARBA00022741"/>
    </source>
</evidence>
<dbReference type="GO" id="GO:0004386">
    <property type="term" value="F:helicase activity"/>
    <property type="evidence" value="ECO:0007669"/>
    <property type="project" value="UniProtKB-KW"/>
</dbReference>
<evidence type="ECO:0000256" key="1">
    <source>
        <dbReference type="ARBA" id="ARBA00000851"/>
    </source>
</evidence>
<comment type="catalytic activity">
    <reaction evidence="1 11">
        <text>Endonucleolytic cleavage of DNA to give random double-stranded fragments with terminal 5'-phosphates, ATP is simultaneously hydrolyzed.</text>
        <dbReference type="EC" id="3.1.21.3"/>
    </reaction>
</comment>
<evidence type="ECO:0000256" key="8">
    <source>
        <dbReference type="ARBA" id="ARBA00022801"/>
    </source>
</evidence>
<dbReference type="InterPro" id="IPR055180">
    <property type="entry name" value="HsdR_RecA-like_helicase_dom_2"/>
</dbReference>
<reference evidence="13 14" key="1">
    <citation type="submission" date="2018-02" db="EMBL/GenBank/DDBJ databases">
        <authorList>
            <person name="Moore K."/>
            <person name="Momper L."/>
        </authorList>
    </citation>
    <scope>NUCLEOTIDE SEQUENCE [LARGE SCALE GENOMIC DNA]</scope>
    <source>
        <strain evidence="13 14">CCALA 015</strain>
    </source>
</reference>
<keyword evidence="9 11" id="KW-0067">ATP-binding</keyword>
<keyword evidence="8 11" id="KW-0378">Hydrolase</keyword>
<name>A0ABX5F7B7_9CHRO</name>
<dbReference type="InterPro" id="IPR051268">
    <property type="entry name" value="Type-I_R_enzyme_R_subunit"/>
</dbReference>